<dbReference type="EMBL" id="MU865955">
    <property type="protein sequence ID" value="KAK4446683.1"/>
    <property type="molecule type" value="Genomic_DNA"/>
</dbReference>
<name>A0AAV9GH64_9PEZI</name>
<gene>
    <name evidence="2" type="ORF">QBC34DRAFT_411167</name>
</gene>
<protein>
    <submittedName>
        <fullName evidence="2">Uncharacterized protein</fullName>
    </submittedName>
</protein>
<keyword evidence="1" id="KW-0732">Signal</keyword>
<dbReference type="Proteomes" id="UP001321760">
    <property type="component" value="Unassembled WGS sequence"/>
</dbReference>
<dbReference type="AlphaFoldDB" id="A0AAV9GH64"/>
<reference evidence="2" key="2">
    <citation type="submission" date="2023-05" db="EMBL/GenBank/DDBJ databases">
        <authorList>
            <consortium name="Lawrence Berkeley National Laboratory"/>
            <person name="Steindorff A."/>
            <person name="Hensen N."/>
            <person name="Bonometti L."/>
            <person name="Westerberg I."/>
            <person name="Brannstrom I.O."/>
            <person name="Guillou S."/>
            <person name="Cros-Aarteil S."/>
            <person name="Calhoun S."/>
            <person name="Haridas S."/>
            <person name="Kuo A."/>
            <person name="Mondo S."/>
            <person name="Pangilinan J."/>
            <person name="Riley R."/>
            <person name="Labutti K."/>
            <person name="Andreopoulos B."/>
            <person name="Lipzen A."/>
            <person name="Chen C."/>
            <person name="Yanf M."/>
            <person name="Daum C."/>
            <person name="Ng V."/>
            <person name="Clum A."/>
            <person name="Ohm R."/>
            <person name="Martin F."/>
            <person name="Silar P."/>
            <person name="Natvig D."/>
            <person name="Lalanne C."/>
            <person name="Gautier V."/>
            <person name="Ament-Velasquez S.L."/>
            <person name="Kruys A."/>
            <person name="Hutchinson M.I."/>
            <person name="Powell A.J."/>
            <person name="Barry K."/>
            <person name="Miller A.N."/>
            <person name="Grigoriev I.V."/>
            <person name="Debuchy R."/>
            <person name="Gladieux P."/>
            <person name="Thoren M.H."/>
            <person name="Johannesson H."/>
        </authorList>
    </citation>
    <scope>NUCLEOTIDE SEQUENCE</scope>
    <source>
        <strain evidence="2">PSN243</strain>
    </source>
</reference>
<evidence type="ECO:0000313" key="3">
    <source>
        <dbReference type="Proteomes" id="UP001321760"/>
    </source>
</evidence>
<evidence type="ECO:0000256" key="1">
    <source>
        <dbReference type="SAM" id="SignalP"/>
    </source>
</evidence>
<feature type="signal peptide" evidence="1">
    <location>
        <begin position="1"/>
        <end position="16"/>
    </location>
</feature>
<reference evidence="2" key="1">
    <citation type="journal article" date="2023" name="Mol. Phylogenet. Evol.">
        <title>Genome-scale phylogeny and comparative genomics of the fungal order Sordariales.</title>
        <authorList>
            <person name="Hensen N."/>
            <person name="Bonometti L."/>
            <person name="Westerberg I."/>
            <person name="Brannstrom I.O."/>
            <person name="Guillou S."/>
            <person name="Cros-Aarteil S."/>
            <person name="Calhoun S."/>
            <person name="Haridas S."/>
            <person name="Kuo A."/>
            <person name="Mondo S."/>
            <person name="Pangilinan J."/>
            <person name="Riley R."/>
            <person name="LaButti K."/>
            <person name="Andreopoulos B."/>
            <person name="Lipzen A."/>
            <person name="Chen C."/>
            <person name="Yan M."/>
            <person name="Daum C."/>
            <person name="Ng V."/>
            <person name="Clum A."/>
            <person name="Steindorff A."/>
            <person name="Ohm R.A."/>
            <person name="Martin F."/>
            <person name="Silar P."/>
            <person name="Natvig D.O."/>
            <person name="Lalanne C."/>
            <person name="Gautier V."/>
            <person name="Ament-Velasquez S.L."/>
            <person name="Kruys A."/>
            <person name="Hutchinson M.I."/>
            <person name="Powell A.J."/>
            <person name="Barry K."/>
            <person name="Miller A.N."/>
            <person name="Grigoriev I.V."/>
            <person name="Debuchy R."/>
            <person name="Gladieux P."/>
            <person name="Hiltunen Thoren M."/>
            <person name="Johannesson H."/>
        </authorList>
    </citation>
    <scope>NUCLEOTIDE SEQUENCE</scope>
    <source>
        <strain evidence="2">PSN243</strain>
    </source>
</reference>
<proteinExistence type="predicted"/>
<feature type="chain" id="PRO_5043518999" evidence="1">
    <location>
        <begin position="17"/>
        <end position="163"/>
    </location>
</feature>
<accession>A0AAV9GH64</accession>
<sequence length="163" mass="15990">MRTSPLFLSLASLAAAQDTSRIRSRTSTGAVCTNTGAAVTATATFSPLLSVHLGASEECPQSAALGVHYHNGNDVGCCTQSAVLTTATGGQLACCGCGTTCTGSVPGVVDWTFSAGQFVTTTGTAGTGTSPTASPTSAAAVPRNVGYAMLISGLVTGALAVLL</sequence>
<evidence type="ECO:0000313" key="2">
    <source>
        <dbReference type="EMBL" id="KAK4446683.1"/>
    </source>
</evidence>
<comment type="caution">
    <text evidence="2">The sequence shown here is derived from an EMBL/GenBank/DDBJ whole genome shotgun (WGS) entry which is preliminary data.</text>
</comment>
<organism evidence="2 3">
    <name type="scientific">Podospora aff. communis PSN243</name>
    <dbReference type="NCBI Taxonomy" id="3040156"/>
    <lineage>
        <taxon>Eukaryota</taxon>
        <taxon>Fungi</taxon>
        <taxon>Dikarya</taxon>
        <taxon>Ascomycota</taxon>
        <taxon>Pezizomycotina</taxon>
        <taxon>Sordariomycetes</taxon>
        <taxon>Sordariomycetidae</taxon>
        <taxon>Sordariales</taxon>
        <taxon>Podosporaceae</taxon>
        <taxon>Podospora</taxon>
    </lineage>
</organism>
<keyword evidence="3" id="KW-1185">Reference proteome</keyword>